<dbReference type="InterPro" id="IPR008248">
    <property type="entry name" value="CheB-like"/>
</dbReference>
<name>A0ABQ0A2C4_9GAMM</name>
<proteinExistence type="inferred from homology"/>
<dbReference type="SMART" id="SM00448">
    <property type="entry name" value="REC"/>
    <property type="match status" value="1"/>
</dbReference>
<dbReference type="PROSITE" id="PS50110">
    <property type="entry name" value="RESPONSE_REGULATORY"/>
    <property type="match status" value="1"/>
</dbReference>
<keyword evidence="2 4" id="KW-0378">Hydrolase</keyword>
<dbReference type="CDD" id="cd16432">
    <property type="entry name" value="CheB_Rec"/>
    <property type="match status" value="1"/>
</dbReference>
<evidence type="ECO:0000256" key="6">
    <source>
        <dbReference type="PROSITE-ProRule" id="PRU00169"/>
    </source>
</evidence>
<feature type="active site" evidence="4 5">
    <location>
        <position position="203"/>
    </location>
</feature>
<evidence type="ECO:0000256" key="7">
    <source>
        <dbReference type="SAM" id="MobiDB-lite"/>
    </source>
</evidence>
<dbReference type="InterPro" id="IPR011006">
    <property type="entry name" value="CheY-like_superfamily"/>
</dbReference>
<feature type="active site" evidence="4 5">
    <location>
        <position position="176"/>
    </location>
</feature>
<evidence type="ECO:0000256" key="4">
    <source>
        <dbReference type="HAMAP-Rule" id="MF_00099"/>
    </source>
</evidence>
<evidence type="ECO:0000259" key="9">
    <source>
        <dbReference type="PROSITE" id="PS50122"/>
    </source>
</evidence>
<dbReference type="PANTHER" id="PTHR42872">
    <property type="entry name" value="PROTEIN-GLUTAMATE METHYLESTERASE/PROTEIN-GLUTAMINE GLUTAMINASE"/>
    <property type="match status" value="1"/>
</dbReference>
<accession>A0ABQ0A2C4</accession>
<dbReference type="EC" id="3.5.1.44" evidence="4"/>
<comment type="catalytic activity">
    <reaction evidence="3 4">
        <text>[protein]-L-glutamate 5-O-methyl ester + H2O = L-glutamyl-[protein] + methanol + H(+)</text>
        <dbReference type="Rhea" id="RHEA:23236"/>
        <dbReference type="Rhea" id="RHEA-COMP:10208"/>
        <dbReference type="Rhea" id="RHEA-COMP:10311"/>
        <dbReference type="ChEBI" id="CHEBI:15377"/>
        <dbReference type="ChEBI" id="CHEBI:15378"/>
        <dbReference type="ChEBI" id="CHEBI:17790"/>
        <dbReference type="ChEBI" id="CHEBI:29973"/>
        <dbReference type="ChEBI" id="CHEBI:82795"/>
        <dbReference type="EC" id="3.1.1.61"/>
    </reaction>
</comment>
<feature type="modified residue" description="4-aspartylphosphate" evidence="4 6">
    <location>
        <position position="55"/>
    </location>
</feature>
<dbReference type="PANTHER" id="PTHR42872:SF3">
    <property type="entry name" value="PROTEIN-GLUTAMATE METHYLESTERASE_PROTEIN-GLUTAMINE GLUTAMINASE 1"/>
    <property type="match status" value="1"/>
</dbReference>
<feature type="region of interest" description="Disordered" evidence="7">
    <location>
        <begin position="140"/>
        <end position="161"/>
    </location>
</feature>
<dbReference type="PIRSF" id="PIRSF000876">
    <property type="entry name" value="RR_chemtxs_CheB"/>
    <property type="match status" value="1"/>
</dbReference>
<feature type="domain" description="CheB-type methylesterase" evidence="9">
    <location>
        <begin position="164"/>
        <end position="353"/>
    </location>
</feature>
<dbReference type="Gene3D" id="3.40.50.2300">
    <property type="match status" value="1"/>
</dbReference>
<comment type="function">
    <text evidence="4">Involved in chemotaxis. Part of a chemotaxis signal transduction system that modulates chemotaxis in response to various stimuli. Catalyzes the demethylation of specific methylglutamate residues introduced into the chemoreceptors (methyl-accepting chemotaxis proteins or MCP) by CheR. Also mediates the irreversible deamidation of specific glutamine residues to glutamic acid.</text>
</comment>
<dbReference type="Gene3D" id="3.40.50.180">
    <property type="entry name" value="Methylesterase CheB, C-terminal domain"/>
    <property type="match status" value="1"/>
</dbReference>
<keyword evidence="4 6" id="KW-0597">Phosphoprotein</keyword>
<dbReference type="HAMAP" id="MF_00099">
    <property type="entry name" value="CheB_chemtxs"/>
    <property type="match status" value="1"/>
</dbReference>
<dbReference type="EC" id="3.1.1.61" evidence="4"/>
<evidence type="ECO:0000256" key="2">
    <source>
        <dbReference type="ARBA" id="ARBA00022801"/>
    </source>
</evidence>
<comment type="caution">
    <text evidence="10">The sequence shown here is derived from an EMBL/GenBank/DDBJ whole genome shotgun (WGS) entry which is preliminary data.</text>
</comment>
<evidence type="ECO:0000259" key="8">
    <source>
        <dbReference type="PROSITE" id="PS50110"/>
    </source>
</evidence>
<dbReference type="InterPro" id="IPR000673">
    <property type="entry name" value="Sig_transdc_resp-reg_Me-estase"/>
</dbReference>
<protein>
    <recommendedName>
        <fullName evidence="4">Protein-glutamate methylesterase/protein-glutamine glutaminase</fullName>
        <ecNumber evidence="4">3.1.1.61</ecNumber>
        <ecNumber evidence="4">3.5.1.44</ecNumber>
    </recommendedName>
</protein>
<dbReference type="Pfam" id="PF00072">
    <property type="entry name" value="Response_reg"/>
    <property type="match status" value="1"/>
</dbReference>
<gene>
    <name evidence="4" type="primary">cheB</name>
    <name evidence="10" type="ORF">NBRC116585_26780</name>
</gene>
<keyword evidence="11" id="KW-1185">Reference proteome</keyword>
<comment type="similarity">
    <text evidence="4">Belongs to the CheB family.</text>
</comment>
<feature type="active site" evidence="4 5">
    <location>
        <position position="298"/>
    </location>
</feature>
<evidence type="ECO:0000313" key="11">
    <source>
        <dbReference type="Proteomes" id="UP001481413"/>
    </source>
</evidence>
<comment type="PTM">
    <text evidence="4">Phosphorylated by CheA. Phosphorylation of the N-terminal regulatory domain activates the methylesterase activity.</text>
</comment>
<dbReference type="InterPro" id="IPR001789">
    <property type="entry name" value="Sig_transdc_resp-reg_receiver"/>
</dbReference>
<sequence>MALKVLVVDDSGFFRRRVTDIINADANLEVIGVAENGLQAIELNESLKPDVITMDYEMPVMDGITAVRKIMASRPVPVLMFSSLTFEGARVTLDALDAGAVDFLPKNFDAIARNSASIRKLLAEKIQAVARGSLKANAKAVQPAPTRVTQTPSGSSADEGPREKLRGIELVVIGTSTGGPAALQKIFKTLPSNFNKPIVIVQHMPASFTSAFAERLNNLSGLTVKEAQEGDVLRPGHVYVAPGGKQLIVDRRQGGSVHILDSDERVSYRPSVDIALASAAKHYGSKALGVVLTGMGADGREGARLLKQAGGHLWAQDEASCVIYGMPMAVVNAGLVDSVVSLDQVSERLSKDI</sequence>
<organism evidence="10 11">
    <name type="scientific">Thalassolituus maritimus</name>
    <dbReference type="NCBI Taxonomy" id="484498"/>
    <lineage>
        <taxon>Bacteria</taxon>
        <taxon>Pseudomonadati</taxon>
        <taxon>Pseudomonadota</taxon>
        <taxon>Gammaproteobacteria</taxon>
        <taxon>Oceanospirillales</taxon>
        <taxon>Oceanospirillaceae</taxon>
        <taxon>Thalassolituus</taxon>
    </lineage>
</organism>
<evidence type="ECO:0000313" key="10">
    <source>
        <dbReference type="EMBL" id="GAA6146560.1"/>
    </source>
</evidence>
<evidence type="ECO:0000256" key="5">
    <source>
        <dbReference type="PROSITE-ProRule" id="PRU00050"/>
    </source>
</evidence>
<reference evidence="10 11" key="1">
    <citation type="submission" date="2024-04" db="EMBL/GenBank/DDBJ databases">
        <title>Draft genome sequence of Thalassolituus maritimus NBRC 116585.</title>
        <authorList>
            <person name="Miyakawa T."/>
            <person name="Kusuya Y."/>
            <person name="Miura T."/>
        </authorList>
    </citation>
    <scope>NUCLEOTIDE SEQUENCE [LARGE SCALE GENOMIC DNA]</scope>
    <source>
        <strain evidence="10 11">5NW40-0001</strain>
    </source>
</reference>
<comment type="domain">
    <text evidence="4">Contains a C-terminal catalytic domain, and an N-terminal region which modulates catalytic activity.</text>
</comment>
<feature type="compositionally biased region" description="Polar residues" evidence="7">
    <location>
        <begin position="147"/>
        <end position="156"/>
    </location>
</feature>
<dbReference type="SUPFAM" id="SSF52172">
    <property type="entry name" value="CheY-like"/>
    <property type="match status" value="1"/>
</dbReference>
<comment type="catalytic activity">
    <reaction evidence="4">
        <text>L-glutaminyl-[protein] + H2O = L-glutamyl-[protein] + NH4(+)</text>
        <dbReference type="Rhea" id="RHEA:16441"/>
        <dbReference type="Rhea" id="RHEA-COMP:10207"/>
        <dbReference type="Rhea" id="RHEA-COMP:10208"/>
        <dbReference type="ChEBI" id="CHEBI:15377"/>
        <dbReference type="ChEBI" id="CHEBI:28938"/>
        <dbReference type="ChEBI" id="CHEBI:29973"/>
        <dbReference type="ChEBI" id="CHEBI:30011"/>
        <dbReference type="EC" id="3.5.1.44"/>
    </reaction>
</comment>
<dbReference type="PROSITE" id="PS50122">
    <property type="entry name" value="CHEB"/>
    <property type="match status" value="1"/>
</dbReference>
<feature type="domain" description="Response regulatory" evidence="8">
    <location>
        <begin position="4"/>
        <end position="121"/>
    </location>
</feature>
<keyword evidence="1 4" id="KW-0145">Chemotaxis</keyword>
<dbReference type="NCBIfam" id="NF001965">
    <property type="entry name" value="PRK00742.1"/>
    <property type="match status" value="1"/>
</dbReference>
<dbReference type="RefSeq" id="WP_353295780.1">
    <property type="nucleotide sequence ID" value="NZ_BAABWH010000008.1"/>
</dbReference>
<dbReference type="Proteomes" id="UP001481413">
    <property type="component" value="Unassembled WGS sequence"/>
</dbReference>
<comment type="subcellular location">
    <subcellularLocation>
        <location evidence="4">Cytoplasm</location>
    </subcellularLocation>
</comment>
<dbReference type="SUPFAM" id="SSF52738">
    <property type="entry name" value="Methylesterase CheB, C-terminal domain"/>
    <property type="match status" value="1"/>
</dbReference>
<evidence type="ECO:0000256" key="3">
    <source>
        <dbReference type="ARBA" id="ARBA00048267"/>
    </source>
</evidence>
<dbReference type="Pfam" id="PF01339">
    <property type="entry name" value="CheB_methylest"/>
    <property type="match status" value="1"/>
</dbReference>
<dbReference type="CDD" id="cd17541">
    <property type="entry name" value="REC_CheB-like"/>
    <property type="match status" value="1"/>
</dbReference>
<dbReference type="InterPro" id="IPR035909">
    <property type="entry name" value="CheB_C"/>
</dbReference>
<keyword evidence="4" id="KW-0963">Cytoplasm</keyword>
<evidence type="ECO:0000256" key="1">
    <source>
        <dbReference type="ARBA" id="ARBA00022500"/>
    </source>
</evidence>
<dbReference type="EMBL" id="BAABWH010000008">
    <property type="protein sequence ID" value="GAA6146560.1"/>
    <property type="molecule type" value="Genomic_DNA"/>
</dbReference>